<dbReference type="InterPro" id="IPR003439">
    <property type="entry name" value="ABC_transporter-like_ATP-bd"/>
</dbReference>
<dbReference type="CDD" id="cd03257">
    <property type="entry name" value="ABC_NikE_OppD_transporters"/>
    <property type="match status" value="1"/>
</dbReference>
<dbReference type="SMART" id="SM00382">
    <property type="entry name" value="AAA"/>
    <property type="match status" value="1"/>
</dbReference>
<dbReference type="STRING" id="1114924.SAMN05216258_103226"/>
<dbReference type="Gene3D" id="3.40.50.300">
    <property type="entry name" value="P-loop containing nucleotide triphosphate hydrolases"/>
    <property type="match status" value="1"/>
</dbReference>
<evidence type="ECO:0000259" key="6">
    <source>
        <dbReference type="PROSITE" id="PS50893"/>
    </source>
</evidence>
<dbReference type="Proteomes" id="UP000199377">
    <property type="component" value="Unassembled WGS sequence"/>
</dbReference>
<dbReference type="PROSITE" id="PS50893">
    <property type="entry name" value="ABC_TRANSPORTER_2"/>
    <property type="match status" value="1"/>
</dbReference>
<comment type="similarity">
    <text evidence="2">Belongs to the ABC transporter superfamily.</text>
</comment>
<dbReference type="GO" id="GO:0055085">
    <property type="term" value="P:transmembrane transport"/>
    <property type="evidence" value="ECO:0007669"/>
    <property type="project" value="UniProtKB-ARBA"/>
</dbReference>
<keyword evidence="5 7" id="KW-0067">ATP-binding</keyword>
<dbReference type="Pfam" id="PF08352">
    <property type="entry name" value="oligo_HPY"/>
    <property type="match status" value="1"/>
</dbReference>
<dbReference type="PROSITE" id="PS00211">
    <property type="entry name" value="ABC_TRANSPORTER_1"/>
    <property type="match status" value="1"/>
</dbReference>
<dbReference type="OrthoDB" id="9802264at2"/>
<protein>
    <submittedName>
        <fullName evidence="7">Peptide/nickel transport system ATP-binding protein/oligopeptide transport system ATP-binding protein</fullName>
    </submittedName>
</protein>
<dbReference type="GO" id="GO:0016887">
    <property type="term" value="F:ATP hydrolysis activity"/>
    <property type="evidence" value="ECO:0007669"/>
    <property type="project" value="InterPro"/>
</dbReference>
<dbReference type="GO" id="GO:0005886">
    <property type="term" value="C:plasma membrane"/>
    <property type="evidence" value="ECO:0007669"/>
    <property type="project" value="UniProtKB-SubCell"/>
</dbReference>
<evidence type="ECO:0000256" key="2">
    <source>
        <dbReference type="ARBA" id="ARBA00005417"/>
    </source>
</evidence>
<keyword evidence="3" id="KW-0813">Transport</keyword>
<organism evidence="7 8">
    <name type="scientific">Albimonas pacifica</name>
    <dbReference type="NCBI Taxonomy" id="1114924"/>
    <lineage>
        <taxon>Bacteria</taxon>
        <taxon>Pseudomonadati</taxon>
        <taxon>Pseudomonadota</taxon>
        <taxon>Alphaproteobacteria</taxon>
        <taxon>Rhodobacterales</taxon>
        <taxon>Paracoccaceae</taxon>
        <taxon>Albimonas</taxon>
    </lineage>
</organism>
<dbReference type="InterPro" id="IPR017871">
    <property type="entry name" value="ABC_transporter-like_CS"/>
</dbReference>
<dbReference type="InterPro" id="IPR003593">
    <property type="entry name" value="AAA+_ATPase"/>
</dbReference>
<dbReference type="Pfam" id="PF00005">
    <property type="entry name" value="ABC_tran"/>
    <property type="match status" value="1"/>
</dbReference>
<dbReference type="FunFam" id="3.40.50.300:FF:000016">
    <property type="entry name" value="Oligopeptide ABC transporter ATP-binding component"/>
    <property type="match status" value="1"/>
</dbReference>
<dbReference type="InterPro" id="IPR027417">
    <property type="entry name" value="P-loop_NTPase"/>
</dbReference>
<evidence type="ECO:0000313" key="8">
    <source>
        <dbReference type="Proteomes" id="UP000199377"/>
    </source>
</evidence>
<dbReference type="AlphaFoldDB" id="A0A1I3E7T0"/>
<proteinExistence type="inferred from homology"/>
<keyword evidence="8" id="KW-1185">Reference proteome</keyword>
<gene>
    <name evidence="7" type="ORF">SAMN05216258_103226</name>
</gene>
<comment type="subcellular location">
    <subcellularLocation>
        <location evidence="1">Cell inner membrane</location>
        <topology evidence="1">Peripheral membrane protein</topology>
    </subcellularLocation>
</comment>
<accession>A0A1I3E7T0</accession>
<dbReference type="SUPFAM" id="SSF52540">
    <property type="entry name" value="P-loop containing nucleoside triphosphate hydrolases"/>
    <property type="match status" value="1"/>
</dbReference>
<evidence type="ECO:0000256" key="3">
    <source>
        <dbReference type="ARBA" id="ARBA00022448"/>
    </source>
</evidence>
<keyword evidence="4" id="KW-0547">Nucleotide-binding</keyword>
<dbReference type="NCBIfam" id="TIGR01727">
    <property type="entry name" value="oligo_HPY"/>
    <property type="match status" value="1"/>
</dbReference>
<name>A0A1I3E7T0_9RHOB</name>
<dbReference type="EMBL" id="FOQH01000003">
    <property type="protein sequence ID" value="SFH94903.1"/>
    <property type="molecule type" value="Genomic_DNA"/>
</dbReference>
<dbReference type="GO" id="GO:0015833">
    <property type="term" value="P:peptide transport"/>
    <property type="evidence" value="ECO:0007669"/>
    <property type="project" value="InterPro"/>
</dbReference>
<dbReference type="GO" id="GO:0005524">
    <property type="term" value="F:ATP binding"/>
    <property type="evidence" value="ECO:0007669"/>
    <property type="project" value="UniProtKB-KW"/>
</dbReference>
<evidence type="ECO:0000256" key="5">
    <source>
        <dbReference type="ARBA" id="ARBA00022840"/>
    </source>
</evidence>
<dbReference type="PANTHER" id="PTHR43776:SF7">
    <property type="entry name" value="D,D-DIPEPTIDE TRANSPORT ATP-BINDING PROTEIN DDPF-RELATED"/>
    <property type="match status" value="1"/>
</dbReference>
<feature type="domain" description="ABC transporter" evidence="6">
    <location>
        <begin position="15"/>
        <end position="260"/>
    </location>
</feature>
<dbReference type="InterPro" id="IPR013563">
    <property type="entry name" value="Oligopep_ABC_C"/>
</dbReference>
<dbReference type="RefSeq" id="WP_092859020.1">
    <property type="nucleotide sequence ID" value="NZ_FOQH01000003.1"/>
</dbReference>
<dbReference type="InterPro" id="IPR050319">
    <property type="entry name" value="ABC_transp_ATP-bind"/>
</dbReference>
<dbReference type="PANTHER" id="PTHR43776">
    <property type="entry name" value="TRANSPORT ATP-BINDING PROTEIN"/>
    <property type="match status" value="1"/>
</dbReference>
<sequence>MTLAPSSADLQQPVVRVQGLRILFPSLDGSDTVKAVDGVDFEIRPAETFGIIGESGSGKSTIGRALVGLLDATEGVVELDGRTLNSVPRRERRTARQAYQIVFQDPHAALNPRMTLMESLTEPLRIRGGVSEDEMRRKAQDSMERVGLRAEMLGRYPHELSGGQKQRANIARLLPLNPRLIVCDEVVAALDVSIRGEVLNLFADLQRDFGIAYAFIAHDIAVVAQVSDRIAVTYLGRFMEVGPAEAVTERPLHPYTTALLSAEPRPLPAHLREARRIDLKGEIPSPVDPPSGCRFRTRCPWAQARCAAEVPEWRELRPDHYVACHFATPHGIEAPPAAGEHD</sequence>
<evidence type="ECO:0000256" key="1">
    <source>
        <dbReference type="ARBA" id="ARBA00004417"/>
    </source>
</evidence>
<evidence type="ECO:0000313" key="7">
    <source>
        <dbReference type="EMBL" id="SFH94903.1"/>
    </source>
</evidence>
<evidence type="ECO:0000256" key="4">
    <source>
        <dbReference type="ARBA" id="ARBA00022741"/>
    </source>
</evidence>
<reference evidence="7 8" key="1">
    <citation type="submission" date="2016-10" db="EMBL/GenBank/DDBJ databases">
        <authorList>
            <person name="de Groot N.N."/>
        </authorList>
    </citation>
    <scope>NUCLEOTIDE SEQUENCE [LARGE SCALE GENOMIC DNA]</scope>
    <source>
        <strain evidence="7 8">CGMCC 1.11030</strain>
    </source>
</reference>